<dbReference type="OrthoDB" id="2970591at2"/>
<name>A0A177KIK6_9BACI</name>
<keyword evidence="1" id="KW-1133">Transmembrane helix</keyword>
<sequence>MSKDIEKHLSFIVLIYDKITLKGGAARLIFISFFVALTCIIGSVIGLTSNPVGNERLILISWFSFGLILFIYTIYWYKKRRKKGKDDDYSYCDCPTPTISKKTFDCDNDGDCDCGPDCPS</sequence>
<keyword evidence="1" id="KW-0812">Transmembrane</keyword>
<evidence type="ECO:0000313" key="2">
    <source>
        <dbReference type="EMBL" id="OAH53240.1"/>
    </source>
</evidence>
<dbReference type="RefSeq" id="WP_026221840.1">
    <property type="nucleotide sequence ID" value="NZ_LQWZ01000036.1"/>
</dbReference>
<proteinExistence type="predicted"/>
<keyword evidence="1" id="KW-0472">Membrane</keyword>
<comment type="caution">
    <text evidence="2">The sequence shown here is derived from an EMBL/GenBank/DDBJ whole genome shotgun (WGS) entry which is preliminary data.</text>
</comment>
<dbReference type="EMBL" id="LQWZ01000036">
    <property type="protein sequence ID" value="OAH53240.1"/>
    <property type="molecule type" value="Genomic_DNA"/>
</dbReference>
<protein>
    <submittedName>
        <fullName evidence="2">Uncharacterized protein</fullName>
    </submittedName>
</protein>
<organism evidence="2 3">
    <name type="scientific">Domibacillus aminovorans</name>
    <dbReference type="NCBI Taxonomy" id="29332"/>
    <lineage>
        <taxon>Bacteria</taxon>
        <taxon>Bacillati</taxon>
        <taxon>Bacillota</taxon>
        <taxon>Bacilli</taxon>
        <taxon>Bacillales</taxon>
        <taxon>Bacillaceae</taxon>
        <taxon>Domibacillus</taxon>
    </lineage>
</organism>
<evidence type="ECO:0000256" key="1">
    <source>
        <dbReference type="SAM" id="Phobius"/>
    </source>
</evidence>
<dbReference type="AlphaFoldDB" id="A0A177KIK6"/>
<accession>A0A177KIK6</accession>
<feature type="transmembrane region" description="Helical" evidence="1">
    <location>
        <begin position="59"/>
        <end position="77"/>
    </location>
</feature>
<dbReference type="Proteomes" id="UP000077271">
    <property type="component" value="Unassembled WGS sequence"/>
</dbReference>
<reference evidence="2 3" key="1">
    <citation type="submission" date="2016-01" db="EMBL/GenBank/DDBJ databases">
        <title>Investigation of taxonomic status of Bacillus aminovorans.</title>
        <authorList>
            <person name="Verma A."/>
            <person name="Pal Y."/>
            <person name="Krishnamurthi S."/>
        </authorList>
    </citation>
    <scope>NUCLEOTIDE SEQUENCE [LARGE SCALE GENOMIC DNA]</scope>
    <source>
        <strain evidence="2 3">DSM 4337</strain>
    </source>
</reference>
<gene>
    <name evidence="2" type="ORF">AWH48_12885</name>
</gene>
<evidence type="ECO:0000313" key="3">
    <source>
        <dbReference type="Proteomes" id="UP000077271"/>
    </source>
</evidence>
<feature type="transmembrane region" description="Helical" evidence="1">
    <location>
        <begin position="28"/>
        <end position="47"/>
    </location>
</feature>